<name>A0ABV7EF84_9SPHN</name>
<feature type="signal peptide" evidence="1">
    <location>
        <begin position="1"/>
        <end position="24"/>
    </location>
</feature>
<keyword evidence="1" id="KW-0732">Signal</keyword>
<dbReference type="Pfam" id="PF10677">
    <property type="entry name" value="DUF2490"/>
    <property type="match status" value="1"/>
</dbReference>
<dbReference type="EMBL" id="JBHRSU010000032">
    <property type="protein sequence ID" value="MFC3101363.1"/>
    <property type="molecule type" value="Genomic_DNA"/>
</dbReference>
<accession>A0ABV7EF84</accession>
<organism evidence="2 3">
    <name type="scientific">Alteraurantiacibacter lauratis</name>
    <dbReference type="NCBI Taxonomy" id="2054627"/>
    <lineage>
        <taxon>Bacteria</taxon>
        <taxon>Pseudomonadati</taxon>
        <taxon>Pseudomonadota</taxon>
        <taxon>Alphaproteobacteria</taxon>
        <taxon>Sphingomonadales</taxon>
        <taxon>Erythrobacteraceae</taxon>
        <taxon>Alteraurantiacibacter</taxon>
    </lineage>
</organism>
<reference evidence="3" key="1">
    <citation type="journal article" date="2019" name="Int. J. Syst. Evol. Microbiol.">
        <title>The Global Catalogue of Microorganisms (GCM) 10K type strain sequencing project: providing services to taxonomists for standard genome sequencing and annotation.</title>
        <authorList>
            <consortium name="The Broad Institute Genomics Platform"/>
            <consortium name="The Broad Institute Genome Sequencing Center for Infectious Disease"/>
            <person name="Wu L."/>
            <person name="Ma J."/>
        </authorList>
    </citation>
    <scope>NUCLEOTIDE SEQUENCE [LARGE SCALE GENOMIC DNA]</scope>
    <source>
        <strain evidence="3">KCTC 52606</strain>
    </source>
</reference>
<dbReference type="Proteomes" id="UP001595378">
    <property type="component" value="Unassembled WGS sequence"/>
</dbReference>
<proteinExistence type="predicted"/>
<sequence length="221" mass="24760">MIFPRLFPSAFAFVLLLAPHQALASDEAFEFWLNPSFSADLDSDTGLELETAQRFRSASDGRPDTYFFRLWVNQDLADNVTLSGAVEQRFNNGDDDERRLIQQLSTRHGVLRTRLRLEQRFEGGQGGRMGLRLRPRLGVNVPLDDEGKWAAKGDAELFWTLRSTGAGGDTGITGLRTQVGLGYDVSDNLSLSLIYLRQQDFRDGRPDRIGHAPLIGIEFSL</sequence>
<evidence type="ECO:0000313" key="2">
    <source>
        <dbReference type="EMBL" id="MFC3101363.1"/>
    </source>
</evidence>
<feature type="chain" id="PRO_5046162656" evidence="1">
    <location>
        <begin position="25"/>
        <end position="221"/>
    </location>
</feature>
<dbReference type="RefSeq" id="WP_336919320.1">
    <property type="nucleotide sequence ID" value="NZ_JBANRN010000009.1"/>
</dbReference>
<dbReference type="InterPro" id="IPR019619">
    <property type="entry name" value="DUF2490"/>
</dbReference>
<keyword evidence="3" id="KW-1185">Reference proteome</keyword>
<protein>
    <submittedName>
        <fullName evidence="2">DUF2490 domain-containing protein</fullName>
    </submittedName>
</protein>
<evidence type="ECO:0000313" key="3">
    <source>
        <dbReference type="Proteomes" id="UP001595378"/>
    </source>
</evidence>
<evidence type="ECO:0000256" key="1">
    <source>
        <dbReference type="SAM" id="SignalP"/>
    </source>
</evidence>
<comment type="caution">
    <text evidence="2">The sequence shown here is derived from an EMBL/GenBank/DDBJ whole genome shotgun (WGS) entry which is preliminary data.</text>
</comment>
<gene>
    <name evidence="2" type="ORF">ACFODK_10740</name>
</gene>